<feature type="domain" description="BLUF" evidence="1">
    <location>
        <begin position="16"/>
        <end position="109"/>
    </location>
</feature>
<dbReference type="SUPFAM" id="SSF54975">
    <property type="entry name" value="Acylphosphatase/BLUF domain-like"/>
    <property type="match status" value="1"/>
</dbReference>
<dbReference type="GO" id="GO:0071949">
    <property type="term" value="F:FAD binding"/>
    <property type="evidence" value="ECO:0007669"/>
    <property type="project" value="InterPro"/>
</dbReference>
<dbReference type="Pfam" id="PF04940">
    <property type="entry name" value="BLUF"/>
    <property type="match status" value="1"/>
</dbReference>
<dbReference type="InterPro" id="IPR036046">
    <property type="entry name" value="Acylphosphatase-like_dom_sf"/>
</dbReference>
<organism evidence="2 3">
    <name type="scientific">Acinetobacter johnsonii</name>
    <dbReference type="NCBI Taxonomy" id="40214"/>
    <lineage>
        <taxon>Bacteria</taxon>
        <taxon>Pseudomonadati</taxon>
        <taxon>Pseudomonadota</taxon>
        <taxon>Gammaproteobacteria</taxon>
        <taxon>Moraxellales</taxon>
        <taxon>Moraxellaceae</taxon>
        <taxon>Acinetobacter</taxon>
    </lineage>
</organism>
<protein>
    <submittedName>
        <fullName evidence="2">BLUF domain-containing protein</fullName>
    </submittedName>
</protein>
<dbReference type="Proteomes" id="UP001159915">
    <property type="component" value="Unassembled WGS sequence"/>
</dbReference>
<dbReference type="AlphaFoldDB" id="A0AA42MTF2"/>
<sequence>MLDTKNNEINQLGKSMRQICYASTSTSDHVQLLQDVRDILSEARDFNAVHNISGVLYYADQHYFQCLEGDEAALELLMSKLLKDPRHKDIKVFEAKTIHAAHFRAWGMKYVQRMSSVHTKMREMGFAKFEPQSMSQQQIDQLLQDLYDAQSDESLC</sequence>
<evidence type="ECO:0000259" key="1">
    <source>
        <dbReference type="PROSITE" id="PS50925"/>
    </source>
</evidence>
<gene>
    <name evidence="2" type="ORF">N5C10_06135</name>
</gene>
<name>A0AA42MTF2_ACIJO</name>
<dbReference type="InterPro" id="IPR007024">
    <property type="entry name" value="BLUF_domain"/>
</dbReference>
<dbReference type="RefSeq" id="WP_279669896.1">
    <property type="nucleotide sequence ID" value="NZ_JAOCBE010000001.1"/>
</dbReference>
<dbReference type="SMART" id="SM01034">
    <property type="entry name" value="BLUF"/>
    <property type="match status" value="1"/>
</dbReference>
<comment type="caution">
    <text evidence="2">The sequence shown here is derived from an EMBL/GenBank/DDBJ whole genome shotgun (WGS) entry which is preliminary data.</text>
</comment>
<accession>A0AA42MTF2</accession>
<dbReference type="GO" id="GO:0009882">
    <property type="term" value="F:blue light photoreceptor activity"/>
    <property type="evidence" value="ECO:0007669"/>
    <property type="project" value="InterPro"/>
</dbReference>
<evidence type="ECO:0000313" key="3">
    <source>
        <dbReference type="Proteomes" id="UP001159915"/>
    </source>
</evidence>
<dbReference type="EMBL" id="JAOCBE010000001">
    <property type="protein sequence ID" value="MDH0968851.1"/>
    <property type="molecule type" value="Genomic_DNA"/>
</dbReference>
<reference evidence="2" key="1">
    <citation type="submission" date="2022-09" db="EMBL/GenBank/DDBJ databases">
        <title>Intensive care unit water sources are persistently colonized with multi-drug resistant bacteria and are the site of extensive horizontal gene transfer of antibiotic resistance genes.</title>
        <authorList>
            <person name="Diorio-Toth L."/>
        </authorList>
    </citation>
    <scope>NUCLEOTIDE SEQUENCE</scope>
    <source>
        <strain evidence="2">GD03920</strain>
    </source>
</reference>
<dbReference type="PROSITE" id="PS50925">
    <property type="entry name" value="BLUF"/>
    <property type="match status" value="1"/>
</dbReference>
<evidence type="ECO:0000313" key="2">
    <source>
        <dbReference type="EMBL" id="MDH0968851.1"/>
    </source>
</evidence>
<dbReference type="Gene3D" id="3.30.70.100">
    <property type="match status" value="1"/>
</dbReference>
<proteinExistence type="predicted"/>